<dbReference type="Pfam" id="PF00668">
    <property type="entry name" value="Condensation"/>
    <property type="match status" value="2"/>
</dbReference>
<evidence type="ECO:0000256" key="1">
    <source>
        <dbReference type="ARBA" id="ARBA00022598"/>
    </source>
</evidence>
<dbReference type="GO" id="GO:0044550">
    <property type="term" value="P:secondary metabolite biosynthetic process"/>
    <property type="evidence" value="ECO:0007669"/>
    <property type="project" value="TreeGrafter"/>
</dbReference>
<evidence type="ECO:0000313" key="4">
    <source>
        <dbReference type="EMBL" id="MBE0127073.1"/>
    </source>
</evidence>
<dbReference type="InterPro" id="IPR023213">
    <property type="entry name" value="CAT-like_dom_sf"/>
</dbReference>
<reference evidence="4" key="1">
    <citation type="submission" date="2019-07" db="EMBL/GenBank/DDBJ databases">
        <title>KPC-2 carbapenem resistent Enterobacterales isolates from Germany.</title>
        <authorList>
            <person name="Yao Y."/>
            <person name="Falgenhauer L."/>
            <person name="Imirzalioglu C."/>
            <person name="Chakraborty T."/>
        </authorList>
    </citation>
    <scope>NUCLEOTIDE SEQUENCE</scope>
    <source>
        <strain evidence="4">CA13304</strain>
    </source>
</reference>
<dbReference type="SUPFAM" id="SSF52777">
    <property type="entry name" value="CoA-dependent acyltransferases"/>
    <property type="match status" value="4"/>
</dbReference>
<feature type="domain" description="Condensation" evidence="3">
    <location>
        <begin position="472"/>
        <end position="709"/>
    </location>
</feature>
<dbReference type="GO" id="GO:0016877">
    <property type="term" value="F:ligase activity, forming carbon-sulfur bonds"/>
    <property type="evidence" value="ECO:0007669"/>
    <property type="project" value="UniProtKB-ARBA"/>
</dbReference>
<feature type="domain" description="AMP-dependent synthetase/ligase" evidence="2">
    <location>
        <begin position="897"/>
        <end position="1227"/>
    </location>
</feature>
<dbReference type="PANTHER" id="PTHR45527:SF10">
    <property type="entry name" value="PYOCHELIN SYNTHASE PCHF"/>
    <property type="match status" value="1"/>
</dbReference>
<organism evidence="4 5">
    <name type="scientific">Citrobacter amalonaticus</name>
    <dbReference type="NCBI Taxonomy" id="35703"/>
    <lineage>
        <taxon>Bacteria</taxon>
        <taxon>Pseudomonadati</taxon>
        <taxon>Pseudomonadota</taxon>
        <taxon>Gammaproteobacteria</taxon>
        <taxon>Enterobacterales</taxon>
        <taxon>Enterobacteriaceae</taxon>
        <taxon>Citrobacter</taxon>
    </lineage>
</organism>
<dbReference type="InterPro" id="IPR000873">
    <property type="entry name" value="AMP-dep_synth/lig_dom"/>
</dbReference>
<dbReference type="SUPFAM" id="SSF56801">
    <property type="entry name" value="Acetyl-CoA synthetase-like"/>
    <property type="match status" value="1"/>
</dbReference>
<dbReference type="Gene3D" id="3.30.559.10">
    <property type="entry name" value="Chloramphenicol acetyltransferase-like domain"/>
    <property type="match status" value="2"/>
</dbReference>
<dbReference type="InterPro" id="IPR010071">
    <property type="entry name" value="AA_adenyl_dom"/>
</dbReference>
<proteinExistence type="predicted"/>
<dbReference type="Proteomes" id="UP000656723">
    <property type="component" value="Unassembled WGS sequence"/>
</dbReference>
<dbReference type="GO" id="GO:0031177">
    <property type="term" value="F:phosphopantetheine binding"/>
    <property type="evidence" value="ECO:0007669"/>
    <property type="project" value="TreeGrafter"/>
</dbReference>
<dbReference type="GO" id="GO:0043041">
    <property type="term" value="P:amino acid activation for nonribosomal peptide biosynthetic process"/>
    <property type="evidence" value="ECO:0007669"/>
    <property type="project" value="TreeGrafter"/>
</dbReference>
<dbReference type="InterPro" id="IPR042099">
    <property type="entry name" value="ANL_N_sf"/>
</dbReference>
<dbReference type="InterPro" id="IPR057737">
    <property type="entry name" value="Condensation_MtbB-like"/>
</dbReference>
<accession>A0A8I0MHL4</accession>
<dbReference type="CDD" id="cd19535">
    <property type="entry name" value="Cyc_NRPS"/>
    <property type="match status" value="1"/>
</dbReference>
<dbReference type="EMBL" id="VKME01000007">
    <property type="protein sequence ID" value="MBE0127073.1"/>
    <property type="molecule type" value="Genomic_DNA"/>
</dbReference>
<dbReference type="Gene3D" id="3.30.559.30">
    <property type="entry name" value="Nonribosomal peptide synthetase, condensation domain"/>
    <property type="match status" value="2"/>
</dbReference>
<gene>
    <name evidence="4" type="ORF">FOT72_03320</name>
</gene>
<evidence type="ECO:0000259" key="3">
    <source>
        <dbReference type="Pfam" id="PF00668"/>
    </source>
</evidence>
<dbReference type="PROSITE" id="PS00455">
    <property type="entry name" value="AMP_BINDING"/>
    <property type="match status" value="1"/>
</dbReference>
<sequence>MKSLTPMQAASWVGRQSPQALGGVAAHLYAEFDGFIHDSARFRQAVNALYARHPMLRLRISDEGQQYVVAEHPPTSLDDYRHCTGKDIQTRLAEKRHRMENQQLLRDRGVPCEISLSLLPEGKSRLHIDLDMIAADAGSFRIVVEDLARFYASPPDDIIPQHEVAWFHYLDQRLHDPQLQTLRTRDRLWWQAQLPTFPPAPRLFATKQRCQSRRLALSLDRETSLALNACARQHHLTLSALFLSLFTLTIGEGLAQPALRINVPTFFRDPDFPQVEQLVGDFTDLLLFSGEIRPAISLLHHAQETMEQLHERVAHGHYPGVSVMRDLSRQHGSLQYSPVVFTAGFGIRGGALFSERVREQLGTLNWVISQGPQVALDAQVAWYGDEILINWDVRADAFKPGLPERLFTHFNALASRLAQQPDHIHHPVSQWLARPPEVEHNAQFGEERMTTPLTPLQQAYLLGRSTQWPLGGVSMHDFRTFRGPLEPSRFCQRVAELIAHFDALRTVIDAEKQQQTVLPALPAPVERIDLTALSENDAEQQLRQLQQRYQQRCHDLAFPPWNIVLIAMPTQGEYVVFTSFDALILDGQGISHIVARLFDNQPLEPLVPRRPDVESPGTAHSREAAREWWKATLNDAVTPSRLPWQRPLSEITRPEWRRESRTLAANSRKTLTRLGAKSGLFANSVLSAVVLDTLALWAEDETLLVGVPCAFPATAEQPNNASTFIAVHYQRTGELEENAQRLQVDILHGLDHLAWSGVDLARQLASRNANQPVLPLILTNCLAWETLPAGSAIREEDGLTQTPQVALDMRLMTDSAGNLRLVADYVVQSLSTETIRAVLEAITRRIQLIVDRESLNISLREALSYSHYQANTPMTTAVGYDFLGNMAGHLFSGDDARTALICGDRRWSWKQLGQQIARVANGLLARQLKPGSVVAISLPRSPEHVIISLACALTGIVRVPVDINSPAERTRYLLENCRPDLVISQEDAQVVGSVTPLALVSDNDSPPPFAGQSASEQPSYYLYTSGTTGKPKCVMLNNRATANVLAQTIARWQVDERDVFISVTPLHHDMSVFDLFAAMSVGSTLVIPAQEQEKDAIGWSRLVEQHRVTLWCSVPAILEMLLDCAQPAQLRTLRLVAQGGDYIKPATLRRLRALCPAPRLVSLGGPTETTIWSIWHDITPDDVEHVPYGQPLAGNQYYICHDSGEHCPCGVAGRIHTAGVNLACGYLENGERVDHDFVNLLTPEGETVRAFRTGDIGFYRPDGVIMFATRINGYVKIRGVRVSLPEIEDVFRQHPAIHDIVVVDYATDDANEKSLGAICLVGDHVTPGAAELRAFAQRYLPCTHIPGRFITRHAFPLTANGKIDRHALRASLAQTPQHPSPALNAPACAARPAIEQKILEIYCAAMQQPARAEWDATVPFIVMGLKLNHLKTVRERLNAEFGCRLAGHDLIKCKNIRDVCALLN</sequence>
<dbReference type="NCBIfam" id="TIGR01733">
    <property type="entry name" value="AA-adenyl-dom"/>
    <property type="match status" value="1"/>
</dbReference>
<dbReference type="Gene3D" id="3.40.50.12780">
    <property type="entry name" value="N-terminal domain of ligase-like"/>
    <property type="match status" value="1"/>
</dbReference>
<dbReference type="PANTHER" id="PTHR45527">
    <property type="entry name" value="NONRIBOSOMAL PEPTIDE SYNTHETASE"/>
    <property type="match status" value="1"/>
</dbReference>
<evidence type="ECO:0000313" key="5">
    <source>
        <dbReference type="Proteomes" id="UP000656723"/>
    </source>
</evidence>
<dbReference type="Gene3D" id="3.30.300.30">
    <property type="match status" value="1"/>
</dbReference>
<evidence type="ECO:0000259" key="2">
    <source>
        <dbReference type="Pfam" id="PF00501"/>
    </source>
</evidence>
<name>A0A8I0MHL4_CITAM</name>
<feature type="domain" description="Condensation" evidence="3">
    <location>
        <begin position="3"/>
        <end position="423"/>
    </location>
</feature>
<dbReference type="Pfam" id="PF00501">
    <property type="entry name" value="AMP-binding"/>
    <property type="match status" value="1"/>
</dbReference>
<protein>
    <submittedName>
        <fullName evidence="4">Amino acid adenylation domain-containing protein</fullName>
    </submittedName>
</protein>
<comment type="caution">
    <text evidence="4">The sequence shown here is derived from an EMBL/GenBank/DDBJ whole genome shotgun (WGS) entry which is preliminary data.</text>
</comment>
<keyword evidence="1" id="KW-0436">Ligase</keyword>
<dbReference type="InterPro" id="IPR045851">
    <property type="entry name" value="AMP-bd_C_sf"/>
</dbReference>
<dbReference type="GO" id="GO:0005737">
    <property type="term" value="C:cytoplasm"/>
    <property type="evidence" value="ECO:0007669"/>
    <property type="project" value="TreeGrafter"/>
</dbReference>
<dbReference type="RefSeq" id="WP_192477750.1">
    <property type="nucleotide sequence ID" value="NZ_VKME01000007.1"/>
</dbReference>
<dbReference type="InterPro" id="IPR020845">
    <property type="entry name" value="AMP-binding_CS"/>
</dbReference>
<dbReference type="InterPro" id="IPR001242">
    <property type="entry name" value="Condensation_dom"/>
</dbReference>